<keyword evidence="1" id="KW-1133">Transmembrane helix</keyword>
<sequence length="111" mass="12102">MARPTVKSFCPVRGYAGRYSLAGGLGPRIGSDRAKDIRLKPVLRTDWTNTLKVFTPSVTAWAVGLVLLATILFSDGWGVRAGGLPRVGRLCWECGDTRSLHLIYNARVRGS</sequence>
<proteinExistence type="predicted"/>
<keyword evidence="3" id="KW-1185">Reference proteome</keyword>
<evidence type="ECO:0000313" key="2">
    <source>
        <dbReference type="EMBL" id="QDT04506.1"/>
    </source>
</evidence>
<keyword evidence="1" id="KW-0472">Membrane</keyword>
<organism evidence="2 3">
    <name type="scientific">Rubripirellula lacrimiformis</name>
    <dbReference type="NCBI Taxonomy" id="1930273"/>
    <lineage>
        <taxon>Bacteria</taxon>
        <taxon>Pseudomonadati</taxon>
        <taxon>Planctomycetota</taxon>
        <taxon>Planctomycetia</taxon>
        <taxon>Pirellulales</taxon>
        <taxon>Pirellulaceae</taxon>
        <taxon>Rubripirellula</taxon>
    </lineage>
</organism>
<accession>A0A517NBI9</accession>
<dbReference type="EMBL" id="CP036525">
    <property type="protein sequence ID" value="QDT04506.1"/>
    <property type="molecule type" value="Genomic_DNA"/>
</dbReference>
<keyword evidence="1" id="KW-0812">Transmembrane</keyword>
<evidence type="ECO:0000256" key="1">
    <source>
        <dbReference type="SAM" id="Phobius"/>
    </source>
</evidence>
<evidence type="ECO:0000313" key="3">
    <source>
        <dbReference type="Proteomes" id="UP000318538"/>
    </source>
</evidence>
<dbReference type="KEGG" id="rlc:K227x_28980"/>
<gene>
    <name evidence="2" type="ORF">K227x_28980</name>
</gene>
<name>A0A517NBI9_9BACT</name>
<feature type="transmembrane region" description="Helical" evidence="1">
    <location>
        <begin position="58"/>
        <end position="79"/>
    </location>
</feature>
<protein>
    <submittedName>
        <fullName evidence="2">Uncharacterized protein</fullName>
    </submittedName>
</protein>
<dbReference type="AlphaFoldDB" id="A0A517NBI9"/>
<reference evidence="2 3" key="1">
    <citation type="submission" date="2019-02" db="EMBL/GenBank/DDBJ databases">
        <title>Deep-cultivation of Planctomycetes and their phenomic and genomic characterization uncovers novel biology.</title>
        <authorList>
            <person name="Wiegand S."/>
            <person name="Jogler M."/>
            <person name="Boedeker C."/>
            <person name="Pinto D."/>
            <person name="Vollmers J."/>
            <person name="Rivas-Marin E."/>
            <person name="Kohn T."/>
            <person name="Peeters S.H."/>
            <person name="Heuer A."/>
            <person name="Rast P."/>
            <person name="Oberbeckmann S."/>
            <person name="Bunk B."/>
            <person name="Jeske O."/>
            <person name="Meyerdierks A."/>
            <person name="Storesund J.E."/>
            <person name="Kallscheuer N."/>
            <person name="Luecker S."/>
            <person name="Lage O.M."/>
            <person name="Pohl T."/>
            <person name="Merkel B.J."/>
            <person name="Hornburger P."/>
            <person name="Mueller R.-W."/>
            <person name="Bruemmer F."/>
            <person name="Labrenz M."/>
            <person name="Spormann A.M."/>
            <person name="Op den Camp H."/>
            <person name="Overmann J."/>
            <person name="Amann R."/>
            <person name="Jetten M.S.M."/>
            <person name="Mascher T."/>
            <person name="Medema M.H."/>
            <person name="Devos D.P."/>
            <person name="Kaster A.-K."/>
            <person name="Ovreas L."/>
            <person name="Rohde M."/>
            <person name="Galperin M.Y."/>
            <person name="Jogler C."/>
        </authorList>
    </citation>
    <scope>NUCLEOTIDE SEQUENCE [LARGE SCALE GENOMIC DNA]</scope>
    <source>
        <strain evidence="2 3">K22_7</strain>
    </source>
</reference>
<dbReference type="Proteomes" id="UP000318538">
    <property type="component" value="Chromosome"/>
</dbReference>